<name>A0A0P7UVY9_SCLFO</name>
<feature type="compositionally biased region" description="Basic and acidic residues" evidence="1">
    <location>
        <begin position="125"/>
        <end position="134"/>
    </location>
</feature>
<dbReference type="Pfam" id="PF11566">
    <property type="entry name" value="PI31_Prot_N"/>
    <property type="match status" value="1"/>
</dbReference>
<dbReference type="Pfam" id="PF12937">
    <property type="entry name" value="F-box-like"/>
    <property type="match status" value="1"/>
</dbReference>
<dbReference type="OrthoDB" id="101791at2759"/>
<dbReference type="KEGG" id="sfm:108931979"/>
<gene>
    <name evidence="4" type="primary">fbxo7</name>
    <name evidence="3" type="ORF">Z043_117588</name>
</gene>
<dbReference type="Proteomes" id="UP000034805">
    <property type="component" value="Unassembled WGS sequence"/>
</dbReference>
<evidence type="ECO:0000313" key="3">
    <source>
        <dbReference type="EMBL" id="KPP64102.1"/>
    </source>
</evidence>
<dbReference type="AlphaFoldDB" id="A0A0P7UVY9"/>
<evidence type="ECO:0000256" key="1">
    <source>
        <dbReference type="SAM" id="MobiDB-lite"/>
    </source>
</evidence>
<organism evidence="3 5">
    <name type="scientific">Scleropages formosus</name>
    <name type="common">Asian bonytongue</name>
    <name type="synonym">Osteoglossum formosum</name>
    <dbReference type="NCBI Taxonomy" id="113540"/>
    <lineage>
        <taxon>Eukaryota</taxon>
        <taxon>Metazoa</taxon>
        <taxon>Chordata</taxon>
        <taxon>Craniata</taxon>
        <taxon>Vertebrata</taxon>
        <taxon>Euteleostomi</taxon>
        <taxon>Actinopterygii</taxon>
        <taxon>Neopterygii</taxon>
        <taxon>Teleostei</taxon>
        <taxon>Osteoglossocephala</taxon>
        <taxon>Osteoglossomorpha</taxon>
        <taxon>Osteoglossiformes</taxon>
        <taxon>Osteoglossidae</taxon>
        <taxon>Scleropages</taxon>
    </lineage>
</organism>
<dbReference type="Ensembl" id="ENSSFOT00015001039.2">
    <property type="protein sequence ID" value="ENSSFOP00015001008.1"/>
    <property type="gene ID" value="ENSSFOG00015000756.2"/>
</dbReference>
<dbReference type="GeneID" id="108931979"/>
<evidence type="ECO:0000313" key="5">
    <source>
        <dbReference type="Proteomes" id="UP000034805"/>
    </source>
</evidence>
<reference evidence="3 5" key="1">
    <citation type="submission" date="2015-08" db="EMBL/GenBank/DDBJ databases">
        <title>The genome of the Asian arowana (Scleropages formosus).</title>
        <authorList>
            <person name="Tan M.H."/>
            <person name="Gan H.M."/>
            <person name="Croft L.J."/>
            <person name="Austin C.M."/>
        </authorList>
    </citation>
    <scope>NUCLEOTIDE SEQUENCE [LARGE SCALE GENOMIC DNA]</scope>
    <source>
        <strain evidence="3">Aro1</strain>
    </source>
</reference>
<dbReference type="InterPro" id="IPR021625">
    <property type="entry name" value="PI31_Prot_N"/>
</dbReference>
<dbReference type="SUPFAM" id="SSF81383">
    <property type="entry name" value="F-box domain"/>
    <property type="match status" value="1"/>
</dbReference>
<sequence>MRLRVRLHKHTSRLELDGDAPSLTDLAIHVKEIILPSCGLSPETEFSLSLNGNEPLIDSGQSLSSCGIVSGDLICVILAQVDRPAPSVVSSRGSNSDASPTRQCEKQPLAAKHSAEAGASSAHVHVREEDRGPEAEQDSDLGLFSPEPMLCSEAEEGKVPHSLDVLYHRAQSRSPCDSVVVAAHCLMLETGFVPLGSEGRPGEMPPGWREEGGVYRLQYSHVLCEHGLTAIVAVPMGVMLVINAIMKINETVENAQKLLLRPSAYVTERWAGESAAVVYRDLKKLSRIFKDQLVYPLIATARQAMNLPAAFGPTALPPELLLRVLRLLDVASVVALSAVNHELHVAAADPSLWRHLYHRDFRDSSSRPRDTDWKDLYKKKYKQRREERLFRHPRLFHPVPPQPLPFSPFPYSPYSPNPIYPPGIIGGEYDQRPGMPYSLLPRPRIDPVGPQPAPGPNPGLVGSVGQRSLRPSGNRASDIRRGFV</sequence>
<evidence type="ECO:0000313" key="4">
    <source>
        <dbReference type="Ensembl" id="ENSSFOP00015001008.1"/>
    </source>
</evidence>
<proteinExistence type="predicted"/>
<keyword evidence="6" id="KW-1185">Reference proteome</keyword>
<dbReference type="InterPro" id="IPR001810">
    <property type="entry name" value="F-box_dom"/>
</dbReference>
<dbReference type="RefSeq" id="XP_018603616.1">
    <property type="nucleotide sequence ID" value="XM_018748100.2"/>
</dbReference>
<evidence type="ECO:0000259" key="2">
    <source>
        <dbReference type="PROSITE" id="PS50181"/>
    </source>
</evidence>
<dbReference type="PROSITE" id="PS50181">
    <property type="entry name" value="FBOX"/>
    <property type="match status" value="1"/>
</dbReference>
<dbReference type="PANTHER" id="PTHR15537">
    <property type="entry name" value="F-BOX ONLY PROTEIN 7"/>
    <property type="match status" value="1"/>
</dbReference>
<accession>A0A0P7UVY9</accession>
<protein>
    <submittedName>
        <fullName evidence="3">F-box only protein 7-like</fullName>
    </submittedName>
    <submittedName>
        <fullName evidence="4">F-box protein 7</fullName>
    </submittedName>
</protein>
<dbReference type="STRING" id="113540.ENSSFOP00015001008"/>
<dbReference type="Proteomes" id="UP000694397">
    <property type="component" value="Chromosome 5"/>
</dbReference>
<dbReference type="GO" id="GO:0019901">
    <property type="term" value="F:protein kinase binding"/>
    <property type="evidence" value="ECO:0007669"/>
    <property type="project" value="InterPro"/>
</dbReference>
<dbReference type="GO" id="GO:1903599">
    <property type="term" value="P:positive regulation of autophagy of mitochondrion"/>
    <property type="evidence" value="ECO:0007669"/>
    <property type="project" value="TreeGrafter"/>
</dbReference>
<dbReference type="EMBL" id="JARO02007317">
    <property type="protein sequence ID" value="KPP64102.1"/>
    <property type="molecule type" value="Genomic_DNA"/>
</dbReference>
<dbReference type="Gene3D" id="3.40.1000.30">
    <property type="match status" value="1"/>
</dbReference>
<dbReference type="InterPro" id="IPR047118">
    <property type="entry name" value="Fbxo7"/>
</dbReference>
<evidence type="ECO:0000313" key="6">
    <source>
        <dbReference type="Proteomes" id="UP000694397"/>
    </source>
</evidence>
<feature type="domain" description="F-box" evidence="2">
    <location>
        <begin position="310"/>
        <end position="356"/>
    </location>
</feature>
<dbReference type="InterPro" id="IPR036047">
    <property type="entry name" value="F-box-like_dom_sf"/>
</dbReference>
<feature type="region of interest" description="Disordered" evidence="1">
    <location>
        <begin position="86"/>
        <end position="142"/>
    </location>
</feature>
<dbReference type="RefSeq" id="XP_018603617.1">
    <property type="nucleotide sequence ID" value="XM_018748101.2"/>
</dbReference>
<dbReference type="Gene3D" id="1.20.1280.50">
    <property type="match status" value="1"/>
</dbReference>
<dbReference type="GO" id="GO:0050881">
    <property type="term" value="P:musculoskeletal movement"/>
    <property type="evidence" value="ECO:0007669"/>
    <property type="project" value="Ensembl"/>
</dbReference>
<reference evidence="4 6" key="2">
    <citation type="submission" date="2019-04" db="EMBL/GenBank/DDBJ databases">
        <authorList>
            <consortium name="Wellcome Sanger Institute Data Sharing"/>
        </authorList>
    </citation>
    <scope>NUCLEOTIDE SEQUENCE [LARGE SCALE GENOMIC DNA]</scope>
</reference>
<reference evidence="4" key="3">
    <citation type="submission" date="2025-05" db="UniProtKB">
        <authorList>
            <consortium name="Ensembl"/>
        </authorList>
    </citation>
    <scope>IDENTIFICATION</scope>
</reference>
<feature type="compositionally biased region" description="Polar residues" evidence="1">
    <location>
        <begin position="88"/>
        <end position="102"/>
    </location>
</feature>
<dbReference type="CTD" id="25793"/>
<feature type="region of interest" description="Disordered" evidence="1">
    <location>
        <begin position="423"/>
        <end position="484"/>
    </location>
</feature>
<dbReference type="FunFam" id="1.20.1280.50:FF:000010">
    <property type="entry name" value="F-box only protein 7"/>
    <property type="match status" value="1"/>
</dbReference>
<dbReference type="PANTHER" id="PTHR15537:SF2">
    <property type="entry name" value="F-BOX ONLY PROTEIN 7"/>
    <property type="match status" value="1"/>
</dbReference>
<dbReference type="GeneTree" id="ENSGT00390000006670"/>
<feature type="compositionally biased region" description="Polar residues" evidence="1">
    <location>
        <begin position="465"/>
        <end position="475"/>
    </location>
</feature>